<dbReference type="PROSITE" id="PS51257">
    <property type="entry name" value="PROKAR_LIPOPROTEIN"/>
    <property type="match status" value="1"/>
</dbReference>
<keyword evidence="2" id="KW-1185">Reference proteome</keyword>
<dbReference type="EMBL" id="QUMU01000026">
    <property type="protein sequence ID" value="REG15367.1"/>
    <property type="molecule type" value="Genomic_DNA"/>
</dbReference>
<organism evidence="1 2">
    <name type="scientific">Archangium gephyra</name>
    <dbReference type="NCBI Taxonomy" id="48"/>
    <lineage>
        <taxon>Bacteria</taxon>
        <taxon>Pseudomonadati</taxon>
        <taxon>Myxococcota</taxon>
        <taxon>Myxococcia</taxon>
        <taxon>Myxococcales</taxon>
        <taxon>Cystobacterineae</taxon>
        <taxon>Archangiaceae</taxon>
        <taxon>Archangium</taxon>
    </lineage>
</organism>
<dbReference type="RefSeq" id="WP_047861061.1">
    <property type="nucleotide sequence ID" value="NZ_CP011509.1"/>
</dbReference>
<protein>
    <recommendedName>
        <fullName evidence="3">Lipoprotein</fullName>
    </recommendedName>
</protein>
<reference evidence="1 2" key="1">
    <citation type="submission" date="2018-08" db="EMBL/GenBank/DDBJ databases">
        <title>Genomic Encyclopedia of Archaeal and Bacterial Type Strains, Phase II (KMG-II): from individual species to whole genera.</title>
        <authorList>
            <person name="Goeker M."/>
        </authorList>
    </citation>
    <scope>NUCLEOTIDE SEQUENCE [LARGE SCALE GENOMIC DNA]</scope>
    <source>
        <strain evidence="1 2">DSM 2261</strain>
    </source>
</reference>
<sequence length="128" mass="14002">MMRWLNRRAVPRAALWLGLVAALGCNSESRKTEAARATVQRFFEALPSGDCGVLAPLLTGGEGVTCQATVEELNEHGVSLVEVLDAKVDGRDSSAVVVRARVARDGKVREQPMLLRVEQHPEGWKLRL</sequence>
<evidence type="ECO:0000313" key="1">
    <source>
        <dbReference type="EMBL" id="REG15367.1"/>
    </source>
</evidence>
<dbReference type="Proteomes" id="UP000256345">
    <property type="component" value="Unassembled WGS sequence"/>
</dbReference>
<accession>A0ABX9JKK2</accession>
<name>A0ABX9JKK2_9BACT</name>
<evidence type="ECO:0008006" key="3">
    <source>
        <dbReference type="Google" id="ProtNLM"/>
    </source>
</evidence>
<gene>
    <name evidence="1" type="ORF">ATI61_12643</name>
</gene>
<proteinExistence type="predicted"/>
<comment type="caution">
    <text evidence="1">The sequence shown here is derived from an EMBL/GenBank/DDBJ whole genome shotgun (WGS) entry which is preliminary data.</text>
</comment>
<evidence type="ECO:0000313" key="2">
    <source>
        <dbReference type="Proteomes" id="UP000256345"/>
    </source>
</evidence>